<dbReference type="GO" id="GO:0006751">
    <property type="term" value="P:glutathione catabolic process"/>
    <property type="evidence" value="ECO:0007669"/>
    <property type="project" value="UniProtKB-UniRule"/>
</dbReference>
<evidence type="ECO:0000313" key="5">
    <source>
        <dbReference type="EMBL" id="KAK0389881.1"/>
    </source>
</evidence>
<dbReference type="InterPro" id="IPR000101">
    <property type="entry name" value="GGT_peptidase"/>
</dbReference>
<keyword evidence="3" id="KW-0808">Transferase</keyword>
<dbReference type="SUPFAM" id="SSF56235">
    <property type="entry name" value="N-terminal nucleophile aminohydrolases (Ntn hydrolases)"/>
    <property type="match status" value="1"/>
</dbReference>
<comment type="pathway">
    <text evidence="3">Sulfur metabolism; glutathione metabolism.</text>
</comment>
<evidence type="ECO:0000313" key="6">
    <source>
        <dbReference type="Proteomes" id="UP001175261"/>
    </source>
</evidence>
<keyword evidence="6" id="KW-1185">Reference proteome</keyword>
<comment type="catalytic activity">
    <reaction evidence="3">
        <text>glutathione + H2O = L-cysteinylglycine + L-glutamate</text>
        <dbReference type="Rhea" id="RHEA:28807"/>
        <dbReference type="ChEBI" id="CHEBI:15377"/>
        <dbReference type="ChEBI" id="CHEBI:29985"/>
        <dbReference type="ChEBI" id="CHEBI:57925"/>
        <dbReference type="ChEBI" id="CHEBI:61694"/>
        <dbReference type="EC" id="3.4.19.13"/>
    </reaction>
</comment>
<feature type="binding site" evidence="2">
    <location>
        <position position="425"/>
    </location>
    <ligand>
        <name>L-glutamate</name>
        <dbReference type="ChEBI" id="CHEBI:29985"/>
    </ligand>
</feature>
<comment type="caution">
    <text evidence="5">The sequence shown here is derived from an EMBL/GenBank/DDBJ whole genome shotgun (WGS) entry which is preliminary data.</text>
</comment>
<evidence type="ECO:0000256" key="4">
    <source>
        <dbReference type="SAM" id="SignalP"/>
    </source>
</evidence>
<feature type="binding site" evidence="2">
    <location>
        <position position="106"/>
    </location>
    <ligand>
        <name>L-glutamate</name>
        <dbReference type="ChEBI" id="CHEBI:29985"/>
    </ligand>
</feature>
<feature type="binding site" evidence="2">
    <location>
        <begin position="453"/>
        <end position="454"/>
    </location>
    <ligand>
        <name>L-glutamate</name>
        <dbReference type="ChEBI" id="CHEBI:29985"/>
    </ligand>
</feature>
<reference evidence="5" key="1">
    <citation type="submission" date="2022-10" db="EMBL/GenBank/DDBJ databases">
        <title>Determination and structural analysis of whole genome sequence of Sarocladium strictum F4-1.</title>
        <authorList>
            <person name="Hu L."/>
            <person name="Jiang Y."/>
        </authorList>
    </citation>
    <scope>NUCLEOTIDE SEQUENCE</scope>
    <source>
        <strain evidence="5">F4-1</strain>
    </source>
</reference>
<dbReference type="InterPro" id="IPR043137">
    <property type="entry name" value="GGT_ssub_C"/>
</dbReference>
<dbReference type="GO" id="GO:0036374">
    <property type="term" value="F:glutathione hydrolase activity"/>
    <property type="evidence" value="ECO:0007669"/>
    <property type="project" value="UniProtKB-UniRule"/>
</dbReference>
<dbReference type="GO" id="GO:0005886">
    <property type="term" value="C:plasma membrane"/>
    <property type="evidence" value="ECO:0007669"/>
    <property type="project" value="TreeGrafter"/>
</dbReference>
<dbReference type="Gene3D" id="3.60.20.40">
    <property type="match status" value="1"/>
</dbReference>
<dbReference type="EC" id="3.4.19.13" evidence="3"/>
<name>A0AA39L9S3_SARSR</name>
<evidence type="ECO:0000256" key="3">
    <source>
        <dbReference type="RuleBase" id="RU368068"/>
    </source>
</evidence>
<comment type="catalytic activity">
    <reaction evidence="3">
        <text>an S-substituted glutathione + H2O = an S-substituted L-cysteinylglycine + L-glutamate</text>
        <dbReference type="Rhea" id="RHEA:59468"/>
        <dbReference type="ChEBI" id="CHEBI:15377"/>
        <dbReference type="ChEBI" id="CHEBI:29985"/>
        <dbReference type="ChEBI" id="CHEBI:90779"/>
        <dbReference type="ChEBI" id="CHEBI:143103"/>
        <dbReference type="EC" id="3.4.19.13"/>
    </reaction>
</comment>
<dbReference type="NCBIfam" id="TIGR00066">
    <property type="entry name" value="g_glut_trans"/>
    <property type="match status" value="1"/>
</dbReference>
<organism evidence="5 6">
    <name type="scientific">Sarocladium strictum</name>
    <name type="common">Black bundle disease fungus</name>
    <name type="synonym">Acremonium strictum</name>
    <dbReference type="NCBI Taxonomy" id="5046"/>
    <lineage>
        <taxon>Eukaryota</taxon>
        <taxon>Fungi</taxon>
        <taxon>Dikarya</taxon>
        <taxon>Ascomycota</taxon>
        <taxon>Pezizomycotina</taxon>
        <taxon>Sordariomycetes</taxon>
        <taxon>Hypocreomycetidae</taxon>
        <taxon>Hypocreales</taxon>
        <taxon>Sarocladiaceae</taxon>
        <taxon>Sarocladium</taxon>
    </lineage>
</organism>
<proteinExistence type="predicted"/>
<dbReference type="PANTHER" id="PTHR11686:SF62">
    <property type="entry name" value="GLUTATHIONE HYDROLASE"/>
    <property type="match status" value="1"/>
</dbReference>
<dbReference type="InterPro" id="IPR029055">
    <property type="entry name" value="Ntn_hydrolases_N"/>
</dbReference>
<dbReference type="AlphaFoldDB" id="A0AA39L9S3"/>
<feature type="binding site" evidence="2">
    <location>
        <position position="480"/>
    </location>
    <ligand>
        <name>L-glutamate</name>
        <dbReference type="ChEBI" id="CHEBI:29985"/>
    </ligand>
</feature>
<feature type="signal peptide" evidence="4">
    <location>
        <begin position="1"/>
        <end position="28"/>
    </location>
</feature>
<sequence>MTRARPMVRSYFLARLLLSALSLGSSHAEEYVLNPPSGSRGAVASEAIECSTIGRDLLARGGNAVDALVGTVFCVGVVGSYHSGIGGGGFVLIRDKDGNYEAVDFREAAPAAAHEDMFKDEVLLSMVGGKAAGVPGEVRGLGYVHGKYGVLPWKDVMAGAIHVARNGFRVNADMERLMHDAMNAYNYNFLVTVPDWAEDYAPNGTLVKQGDIMTRKRYADTLEKIANEGPDSFYRGEIAEAIINVLNRAKGIMTLQDLANYDIVSRNVTTTTYRNLTLHGIGSPAGGAVAFQLLKTMEQFPPETFSVNEPLADHRLVEAMRFAYGSRLQLGDPEFVENVQQIEDDMLSEARAKATWERILDDRTQPIENYLPKKEFLKDSHGTSHIATADDSGMATSLTTTINLLFGNLIVEPKTGIILNNEMNDFSIPGEPNEFGFPPSVANFIRPFKRPLSSCTPMIVTSNEDSNPPSFFATLGAGGGSRIISATAQVLWHVVDHQMTMSEAIAIPRLHDQLMPNVTTLEHAMRERGKGVVDGLAERGHDIVWVLPTKSAVQGILRRSDHLFEAAGECRQMNSGGVVL</sequence>
<dbReference type="PRINTS" id="PR01210">
    <property type="entry name" value="GGTRANSPTASE"/>
</dbReference>
<dbReference type="InterPro" id="IPR043138">
    <property type="entry name" value="GGT_lsub"/>
</dbReference>
<comment type="catalytic activity">
    <reaction evidence="3">
        <text>an N-terminal (5-L-glutamyl)-[peptide] + an alpha-amino acid = 5-L-glutamyl amino acid + an N-terminal L-alpha-aminoacyl-[peptide]</text>
        <dbReference type="Rhea" id="RHEA:23904"/>
        <dbReference type="Rhea" id="RHEA-COMP:9780"/>
        <dbReference type="Rhea" id="RHEA-COMP:9795"/>
        <dbReference type="ChEBI" id="CHEBI:77644"/>
        <dbReference type="ChEBI" id="CHEBI:78597"/>
        <dbReference type="ChEBI" id="CHEBI:78599"/>
        <dbReference type="ChEBI" id="CHEBI:78608"/>
        <dbReference type="EC" id="2.3.2.2"/>
    </reaction>
</comment>
<evidence type="ECO:0000256" key="1">
    <source>
        <dbReference type="PIRSR" id="PIRSR600101-1"/>
    </source>
</evidence>
<dbReference type="PANTHER" id="PTHR11686">
    <property type="entry name" value="GAMMA GLUTAMYL TRANSPEPTIDASE"/>
    <property type="match status" value="1"/>
</dbReference>
<dbReference type="Pfam" id="PF01019">
    <property type="entry name" value="G_glu_transpept"/>
    <property type="match status" value="1"/>
</dbReference>
<feature type="active site" description="Nucleophile" evidence="1">
    <location>
        <position position="383"/>
    </location>
</feature>
<feature type="chain" id="PRO_5041437429" description="Glutathione hydrolase" evidence="4">
    <location>
        <begin position="29"/>
        <end position="580"/>
    </location>
</feature>
<dbReference type="Proteomes" id="UP001175261">
    <property type="component" value="Unassembled WGS sequence"/>
</dbReference>
<dbReference type="Gene3D" id="1.10.246.130">
    <property type="match status" value="1"/>
</dbReference>
<keyword evidence="3" id="KW-0378">Hydrolase</keyword>
<protein>
    <recommendedName>
        <fullName evidence="3">Glutathione hydrolase</fullName>
        <ecNumber evidence="3">2.3.2.2</ecNumber>
        <ecNumber evidence="3">3.4.19.13</ecNumber>
    </recommendedName>
    <alternativeName>
        <fullName evidence="3">Gamma-glutamyltransferase</fullName>
    </alternativeName>
    <alternativeName>
        <fullName evidence="3">Gamma-glutamyltranspeptidase</fullName>
    </alternativeName>
</protein>
<keyword evidence="3" id="KW-0012">Acyltransferase</keyword>
<dbReference type="EMBL" id="JAPDFR010000002">
    <property type="protein sequence ID" value="KAK0389881.1"/>
    <property type="molecule type" value="Genomic_DNA"/>
</dbReference>
<keyword evidence="4" id="KW-0732">Signal</keyword>
<feature type="binding site" evidence="2">
    <location>
        <begin position="401"/>
        <end position="403"/>
    </location>
    <ligand>
        <name>L-glutamate</name>
        <dbReference type="ChEBI" id="CHEBI:29985"/>
    </ligand>
</feature>
<evidence type="ECO:0000256" key="2">
    <source>
        <dbReference type="PIRSR" id="PIRSR600101-2"/>
    </source>
</evidence>
<dbReference type="EC" id="2.3.2.2" evidence="3"/>
<gene>
    <name evidence="5" type="ORF">NLU13_3454</name>
</gene>
<accession>A0AA39L9S3</accession>
<comment type="function">
    <text evidence="3">Cleaves the gamma-glutamyl peptide bond of glutathione and glutathione conjugates.</text>
</comment>
<dbReference type="GO" id="GO:0103068">
    <property type="term" value="F:leukotriene C4 gamma-glutamyl transferase activity"/>
    <property type="evidence" value="ECO:0007669"/>
    <property type="project" value="UniProtKB-EC"/>
</dbReference>